<protein>
    <submittedName>
        <fullName evidence="2">Uncharacterized protein</fullName>
    </submittedName>
</protein>
<evidence type="ECO:0000256" key="1">
    <source>
        <dbReference type="SAM" id="MobiDB-lite"/>
    </source>
</evidence>
<dbReference type="EMBL" id="BMXV01000007">
    <property type="protein sequence ID" value="GGY81218.1"/>
    <property type="molecule type" value="Genomic_DNA"/>
</dbReference>
<proteinExistence type="predicted"/>
<evidence type="ECO:0000313" key="3">
    <source>
        <dbReference type="Proteomes" id="UP000601597"/>
    </source>
</evidence>
<name>A0ABQ3B600_9GAMM</name>
<dbReference type="Proteomes" id="UP000601597">
    <property type="component" value="Unassembled WGS sequence"/>
</dbReference>
<gene>
    <name evidence="2" type="ORF">GCM10007071_30740</name>
</gene>
<dbReference type="RefSeq" id="WP_189577671.1">
    <property type="nucleotide sequence ID" value="NZ_BMXV01000007.1"/>
</dbReference>
<keyword evidence="3" id="KW-1185">Reference proteome</keyword>
<sequence>MQTKPTQEEQLEGVAFPRDEASGHRSTSEASRTILAAAASAVSGEAADAIRQTRNWRKGYVGHFHRLVELGLTSPEAAVAIARAGLAATREAFVFHGDRGDLPIDAAMTQPWDELRTLTINGRSTEGPAPWTVPLDGEQLSGDRLRVQLERWVCRGVMEPSAADALHRCLDNPDWFDLSDHTFALLGAASEAGPLGWFARWRARLVAVDVPAAGPWNRILQEVREGNGVLYAPVDSQSALTEEDLHHGWKEGLGANLLTRTPAIARWLASFDTPLDVGCLAYLHGEKHTRVSVAMDAIADALQQANPDTSIAYMATPTDSFAVPETVAKRVMAAWRDRSLVSKATQWPMGNHAFAPGITRLYECNNGKRYGIVDSTITQQGPNYALAKRLQQWRATVARADGRDAVMNIAPSTTTRSVVSNPALAAGFAGADLFNVEVFAPETTNALMAALWVHELRHDKSASKAGNTLDHPYELFMDNAIHGGLWSVPYLPRTVLPFAAAAGFVRQHLPGRKKQSG</sequence>
<feature type="region of interest" description="Disordered" evidence="1">
    <location>
        <begin position="1"/>
        <end position="30"/>
    </location>
</feature>
<feature type="compositionally biased region" description="Basic and acidic residues" evidence="1">
    <location>
        <begin position="17"/>
        <end position="27"/>
    </location>
</feature>
<evidence type="ECO:0000313" key="2">
    <source>
        <dbReference type="EMBL" id="GGY81218.1"/>
    </source>
</evidence>
<reference evidence="3" key="1">
    <citation type="journal article" date="2019" name="Int. J. Syst. Evol. Microbiol.">
        <title>The Global Catalogue of Microorganisms (GCM) 10K type strain sequencing project: providing services to taxonomists for standard genome sequencing and annotation.</title>
        <authorList>
            <consortium name="The Broad Institute Genomics Platform"/>
            <consortium name="The Broad Institute Genome Sequencing Center for Infectious Disease"/>
            <person name="Wu L."/>
            <person name="Ma J."/>
        </authorList>
    </citation>
    <scope>NUCLEOTIDE SEQUENCE [LARGE SCALE GENOMIC DNA]</scope>
    <source>
        <strain evidence="3">KCTC 22280</strain>
    </source>
</reference>
<organism evidence="2 3">
    <name type="scientific">Marinobacter zhanjiangensis</name>
    <dbReference type="NCBI Taxonomy" id="578215"/>
    <lineage>
        <taxon>Bacteria</taxon>
        <taxon>Pseudomonadati</taxon>
        <taxon>Pseudomonadota</taxon>
        <taxon>Gammaproteobacteria</taxon>
        <taxon>Pseudomonadales</taxon>
        <taxon>Marinobacteraceae</taxon>
        <taxon>Marinobacter</taxon>
    </lineage>
</organism>
<comment type="caution">
    <text evidence="2">The sequence shown here is derived from an EMBL/GenBank/DDBJ whole genome shotgun (WGS) entry which is preliminary data.</text>
</comment>
<accession>A0ABQ3B600</accession>